<evidence type="ECO:0000313" key="2">
    <source>
        <dbReference type="EMBL" id="PPR03883.1"/>
    </source>
</evidence>
<feature type="region of interest" description="Disordered" evidence="1">
    <location>
        <begin position="194"/>
        <end position="216"/>
    </location>
</feature>
<feature type="region of interest" description="Disordered" evidence="1">
    <location>
        <begin position="150"/>
        <end position="182"/>
    </location>
</feature>
<dbReference type="OrthoDB" id="441210at2759"/>
<accession>A0A409YLC9</accession>
<keyword evidence="3" id="KW-1185">Reference proteome</keyword>
<feature type="compositionally biased region" description="Polar residues" evidence="1">
    <location>
        <begin position="152"/>
        <end position="163"/>
    </location>
</feature>
<dbReference type="EMBL" id="NHYE01000695">
    <property type="protein sequence ID" value="PPR03883.1"/>
    <property type="molecule type" value="Genomic_DNA"/>
</dbReference>
<comment type="caution">
    <text evidence="2">The sequence shown here is derived from an EMBL/GenBank/DDBJ whole genome shotgun (WGS) entry which is preliminary data.</text>
</comment>
<feature type="compositionally biased region" description="Polar residues" evidence="1">
    <location>
        <begin position="171"/>
        <end position="182"/>
    </location>
</feature>
<evidence type="ECO:0000313" key="3">
    <source>
        <dbReference type="Proteomes" id="UP000284706"/>
    </source>
</evidence>
<proteinExistence type="predicted"/>
<dbReference type="STRING" id="231916.A0A409YLC9"/>
<dbReference type="InParanoid" id="A0A409YLC9"/>
<sequence>MNLFSAELERDLEIERRRVRELQEASRDRDKEYAKLKASHSLGHINDVANGIQRLQGQFDKVRKRALFGPLNDQGAITPAQVNDDPRTKLRQAAGNVAANVNISAVVGGMEANGVNIQRTPLVPRTQGRAFIPNPTTANDWTHSVARPMPDNSRNTSHRQSLGNFAGDRSFMSSNISDRSASANEVEQLLMNQPVPRTSNGSGWQATNAPQSSRTAHRVFMKQSSHLQQVINDRREVLDQHSRDRLRIIH</sequence>
<dbReference type="Proteomes" id="UP000284706">
    <property type="component" value="Unassembled WGS sequence"/>
</dbReference>
<gene>
    <name evidence="2" type="ORF">CVT26_000881</name>
</gene>
<organism evidence="2 3">
    <name type="scientific">Gymnopilus dilepis</name>
    <dbReference type="NCBI Taxonomy" id="231916"/>
    <lineage>
        <taxon>Eukaryota</taxon>
        <taxon>Fungi</taxon>
        <taxon>Dikarya</taxon>
        <taxon>Basidiomycota</taxon>
        <taxon>Agaricomycotina</taxon>
        <taxon>Agaricomycetes</taxon>
        <taxon>Agaricomycetidae</taxon>
        <taxon>Agaricales</taxon>
        <taxon>Agaricineae</taxon>
        <taxon>Hymenogastraceae</taxon>
        <taxon>Gymnopilus</taxon>
    </lineage>
</organism>
<protein>
    <submittedName>
        <fullName evidence="2">Uncharacterized protein</fullName>
    </submittedName>
</protein>
<reference evidence="2 3" key="1">
    <citation type="journal article" date="2018" name="Evol. Lett.">
        <title>Horizontal gene cluster transfer increased hallucinogenic mushroom diversity.</title>
        <authorList>
            <person name="Reynolds H.T."/>
            <person name="Vijayakumar V."/>
            <person name="Gluck-Thaler E."/>
            <person name="Korotkin H.B."/>
            <person name="Matheny P.B."/>
            <person name="Slot J.C."/>
        </authorList>
    </citation>
    <scope>NUCLEOTIDE SEQUENCE [LARGE SCALE GENOMIC DNA]</scope>
    <source>
        <strain evidence="2 3">SRW20</strain>
    </source>
</reference>
<feature type="compositionally biased region" description="Polar residues" evidence="1">
    <location>
        <begin position="195"/>
        <end position="214"/>
    </location>
</feature>
<name>A0A409YLC9_9AGAR</name>
<dbReference type="AlphaFoldDB" id="A0A409YLC9"/>
<evidence type="ECO:0000256" key="1">
    <source>
        <dbReference type="SAM" id="MobiDB-lite"/>
    </source>
</evidence>